<feature type="domain" description="PAC" evidence="22">
    <location>
        <begin position="436"/>
        <end position="488"/>
    </location>
</feature>
<evidence type="ECO:0000256" key="1">
    <source>
        <dbReference type="ARBA" id="ARBA00000085"/>
    </source>
</evidence>
<evidence type="ECO:0000256" key="15">
    <source>
        <dbReference type="ARBA" id="ARBA00024867"/>
    </source>
</evidence>
<evidence type="ECO:0000256" key="14">
    <source>
        <dbReference type="ARBA" id="ARBA00023136"/>
    </source>
</evidence>
<evidence type="ECO:0000256" key="8">
    <source>
        <dbReference type="ARBA" id="ARBA00022692"/>
    </source>
</evidence>
<sequence length="1016" mass="113190">MGQQVKIRDNEKKKTITSAVWGGLLIASILLITTLWVSNGARVGTSQAVNRVSEFYLEELAGRRAQVVSEELKSNIAYMENALAIMEESDLASQESLRRFLGRVKRLYGLDKIALVDENGIVYTEHSTTSGLSRYSFLSEEMTGPVTSTANLYGARKQVVLAIPVEGISFQGSRVTASFIQINIDEMLSSLTLQASNNETYCNIYHRSGESLTNDKFGNMEPGSNLFSAVRDADNADSTDHQQLIQDFENGNPGQITFNYQGFQEDLCYVPVEGTNWMLAILIRDNVISEQISSISSGMMTRGIIQIIITVLAMLLVFHVLTNQSKKHSRILLEQEKEDGNRIRAAYAQIEKEQAAMRNIQAAMGSGLWSMEFNEKAEIISCNWSDTFRNMLGYHNEADFPNRLESWSDLLHAEERDKVLGEYWETVKDYTGVKTFDVEYRLQTKHAGWRWFHTAGRLSRREDGSPITFVGLFMDIDDEKKMEERLEKQTIDLQDALAAAQHANRAKTTFLNNMSHDIRTPMNAIIGFTSLAATHIDNTEQVQDYLAKITTSSNHLLSLINDVLDMSRIESGKVKIEEKETSLPEIMHDLKTIVQADISSKQLEFFIDTADVVNEHVLCDKLRLNQVLLNLLSNAMKFTKPGGIVSVRILQKGNAAEGCASYDFQVKDTGIGMSKEFLEHVFEPFEREQTSTVSGIQGTGLGMAITKNIVDMMGGTISADSEVGKGSTFTVSLQFKTCSGSVRQEVIPELNGLRALVADDDFNTCSSVTKMLSTIGMRPDWTTSGKEAVLRTKLAEEQNDSYAAYIIDWLMPDMNGIEVVRRIRGIIGEETPIIILTAYDWSDIEEEARNAGVTGFCSKPIFLSELREVLESPFASPDSEPDEQEENGSFEGKKILLVEDNELNQEIAVEILQEAGFVLDMADDGAVAVEKMKAAEPGQYDLILMDIQMPIMDGYEATGQIRKLENPNLARIPIIAMTANAFDEDRKAALDAGMNGHIAKPIDVPKLMEVLGEILK</sequence>
<dbReference type="InterPro" id="IPR013655">
    <property type="entry name" value="PAS_fold_3"/>
</dbReference>
<dbReference type="Proteomes" id="UP000274920">
    <property type="component" value="Unassembled WGS sequence"/>
</dbReference>
<feature type="modified residue" description="4-aspartylphosphate" evidence="17">
    <location>
        <position position="946"/>
    </location>
</feature>
<dbReference type="Gene3D" id="1.10.287.130">
    <property type="match status" value="1"/>
</dbReference>
<dbReference type="Pfam" id="PF00072">
    <property type="entry name" value="Response_reg"/>
    <property type="match status" value="2"/>
</dbReference>
<dbReference type="InterPro" id="IPR011006">
    <property type="entry name" value="CheY-like_superfamily"/>
</dbReference>
<keyword evidence="9" id="KW-0547">Nucleotide-binding</keyword>
<evidence type="ECO:0000256" key="9">
    <source>
        <dbReference type="ARBA" id="ARBA00022741"/>
    </source>
</evidence>
<dbReference type="CDD" id="cd17546">
    <property type="entry name" value="REC_hyHK_CKI1_RcsC-like"/>
    <property type="match status" value="2"/>
</dbReference>
<dbReference type="PANTHER" id="PTHR45339">
    <property type="entry name" value="HYBRID SIGNAL TRANSDUCTION HISTIDINE KINASE J"/>
    <property type="match status" value="1"/>
</dbReference>
<dbReference type="Gene3D" id="3.30.565.10">
    <property type="entry name" value="Histidine kinase-like ATPase, C-terminal domain"/>
    <property type="match status" value="1"/>
</dbReference>
<dbReference type="RefSeq" id="WP_125129799.1">
    <property type="nucleotide sequence ID" value="NZ_RHJS01000002.1"/>
</dbReference>
<dbReference type="SMART" id="SM00448">
    <property type="entry name" value="REC"/>
    <property type="match status" value="2"/>
</dbReference>
<comment type="function">
    <text evidence="15">May play the central regulatory role in sporulation. It may be an element of the effector pathway responsible for the activation of sporulation genes in response to nutritional stress. Spo0A may act in concert with spo0H (a sigma factor) to control the expression of some genes that are critical to the sporulation process.</text>
</comment>
<organism evidence="23 24">
    <name type="scientific">Schaedlerella arabinosiphila</name>
    <dbReference type="NCBI Taxonomy" id="2044587"/>
    <lineage>
        <taxon>Bacteria</taxon>
        <taxon>Bacillati</taxon>
        <taxon>Bacillota</taxon>
        <taxon>Clostridia</taxon>
        <taxon>Lachnospirales</taxon>
        <taxon>Lachnospiraceae</taxon>
        <taxon>Schaedlerella</taxon>
    </lineage>
</organism>
<keyword evidence="14 19" id="KW-0472">Membrane</keyword>
<evidence type="ECO:0000256" key="2">
    <source>
        <dbReference type="ARBA" id="ARBA00004370"/>
    </source>
</evidence>
<evidence type="ECO:0000256" key="4">
    <source>
        <dbReference type="ARBA" id="ARBA00012438"/>
    </source>
</evidence>
<dbReference type="Gene3D" id="3.40.50.2300">
    <property type="match status" value="2"/>
</dbReference>
<dbReference type="FunFam" id="1.10.287.130:FF:000004">
    <property type="entry name" value="Ethylene receptor 1"/>
    <property type="match status" value="1"/>
</dbReference>
<evidence type="ECO:0000256" key="3">
    <source>
        <dbReference type="ARBA" id="ARBA00006402"/>
    </source>
</evidence>
<feature type="transmembrane region" description="Helical" evidence="19">
    <location>
        <begin position="20"/>
        <end position="37"/>
    </location>
</feature>
<dbReference type="SUPFAM" id="SSF55785">
    <property type="entry name" value="PYP-like sensor domain (PAS domain)"/>
    <property type="match status" value="1"/>
</dbReference>
<dbReference type="Pfam" id="PF02518">
    <property type="entry name" value="HATPase_c"/>
    <property type="match status" value="1"/>
</dbReference>
<dbReference type="PROSITE" id="PS50109">
    <property type="entry name" value="HIS_KIN"/>
    <property type="match status" value="1"/>
</dbReference>
<comment type="caution">
    <text evidence="23">The sequence shown here is derived from an EMBL/GenBank/DDBJ whole genome shotgun (WGS) entry which is preliminary data.</text>
</comment>
<dbReference type="SMART" id="SM00388">
    <property type="entry name" value="HisKA"/>
    <property type="match status" value="1"/>
</dbReference>
<keyword evidence="24" id="KW-1185">Reference proteome</keyword>
<evidence type="ECO:0000256" key="18">
    <source>
        <dbReference type="SAM" id="Coils"/>
    </source>
</evidence>
<dbReference type="Pfam" id="PF00512">
    <property type="entry name" value="HisKA"/>
    <property type="match status" value="1"/>
</dbReference>
<dbReference type="InterPro" id="IPR036890">
    <property type="entry name" value="HATPase_C_sf"/>
</dbReference>
<comment type="similarity">
    <text evidence="3">In the N-terminal section; belongs to the phytochrome family.</text>
</comment>
<evidence type="ECO:0000256" key="19">
    <source>
        <dbReference type="SAM" id="Phobius"/>
    </source>
</evidence>
<dbReference type="InterPro" id="IPR003594">
    <property type="entry name" value="HATPase_dom"/>
</dbReference>
<protein>
    <recommendedName>
        <fullName evidence="16">Circadian input-output histidine kinase CikA</fullName>
        <ecNumber evidence="4">2.7.13.3</ecNumber>
    </recommendedName>
    <alternativeName>
        <fullName evidence="5">Stage 0 sporulation protein A homolog</fullName>
    </alternativeName>
</protein>
<evidence type="ECO:0000259" key="21">
    <source>
        <dbReference type="PROSITE" id="PS50110"/>
    </source>
</evidence>
<dbReference type="SUPFAM" id="SSF52172">
    <property type="entry name" value="CheY-like"/>
    <property type="match status" value="2"/>
</dbReference>
<evidence type="ECO:0000256" key="7">
    <source>
        <dbReference type="ARBA" id="ARBA00022679"/>
    </source>
</evidence>
<dbReference type="Pfam" id="PF08447">
    <property type="entry name" value="PAS_3"/>
    <property type="match status" value="1"/>
</dbReference>
<dbReference type="InterPro" id="IPR000700">
    <property type="entry name" value="PAS-assoc_C"/>
</dbReference>
<dbReference type="PRINTS" id="PR00344">
    <property type="entry name" value="BCTRLSENSOR"/>
</dbReference>
<keyword evidence="12 19" id="KW-1133">Transmembrane helix</keyword>
<comment type="catalytic activity">
    <reaction evidence="1">
        <text>ATP + protein L-histidine = ADP + protein N-phospho-L-histidine.</text>
        <dbReference type="EC" id="2.7.13.3"/>
    </reaction>
</comment>
<dbReference type="GO" id="GO:0005524">
    <property type="term" value="F:ATP binding"/>
    <property type="evidence" value="ECO:0007669"/>
    <property type="project" value="UniProtKB-KW"/>
</dbReference>
<dbReference type="SMART" id="SM00387">
    <property type="entry name" value="HATPase_c"/>
    <property type="match status" value="1"/>
</dbReference>
<dbReference type="EC" id="2.7.13.3" evidence="4"/>
<name>A0A3R8JSN6_9FIRM</name>
<dbReference type="GO" id="GO:0000155">
    <property type="term" value="F:phosphorelay sensor kinase activity"/>
    <property type="evidence" value="ECO:0007669"/>
    <property type="project" value="InterPro"/>
</dbReference>
<dbReference type="AlphaFoldDB" id="A0A3R8JSN6"/>
<keyword evidence="7" id="KW-0808">Transferase</keyword>
<dbReference type="InterPro" id="IPR003661">
    <property type="entry name" value="HisK_dim/P_dom"/>
</dbReference>
<feature type="transmembrane region" description="Helical" evidence="19">
    <location>
        <begin position="303"/>
        <end position="321"/>
    </location>
</feature>
<evidence type="ECO:0000313" key="24">
    <source>
        <dbReference type="Proteomes" id="UP000274920"/>
    </source>
</evidence>
<evidence type="ECO:0000259" key="20">
    <source>
        <dbReference type="PROSITE" id="PS50109"/>
    </source>
</evidence>
<keyword evidence="6 17" id="KW-0597">Phosphoprotein</keyword>
<dbReference type="InterPro" id="IPR001610">
    <property type="entry name" value="PAC"/>
</dbReference>
<feature type="modified residue" description="4-aspartylphosphate" evidence="17">
    <location>
        <position position="808"/>
    </location>
</feature>
<proteinExistence type="inferred from homology"/>
<dbReference type="GO" id="GO:0016020">
    <property type="term" value="C:membrane"/>
    <property type="evidence" value="ECO:0007669"/>
    <property type="project" value="UniProtKB-SubCell"/>
</dbReference>
<dbReference type="CDD" id="cd16922">
    <property type="entry name" value="HATPase_EvgS-ArcB-TorS-like"/>
    <property type="match status" value="1"/>
</dbReference>
<dbReference type="PROSITE" id="PS50113">
    <property type="entry name" value="PAC"/>
    <property type="match status" value="1"/>
</dbReference>
<dbReference type="FunFam" id="3.30.565.10:FF:000010">
    <property type="entry name" value="Sensor histidine kinase RcsC"/>
    <property type="match status" value="1"/>
</dbReference>
<gene>
    <name evidence="23" type="ORF">EBB54_27725</name>
</gene>
<dbReference type="InterPro" id="IPR036097">
    <property type="entry name" value="HisK_dim/P_sf"/>
</dbReference>
<accession>A0A3R8JSN6</accession>
<dbReference type="SUPFAM" id="SSF55874">
    <property type="entry name" value="ATPase domain of HSP90 chaperone/DNA topoisomerase II/histidine kinase"/>
    <property type="match status" value="1"/>
</dbReference>
<keyword evidence="8 19" id="KW-0812">Transmembrane</keyword>
<feature type="domain" description="Response regulatory" evidence="21">
    <location>
        <begin position="894"/>
        <end position="1015"/>
    </location>
</feature>
<evidence type="ECO:0000256" key="12">
    <source>
        <dbReference type="ARBA" id="ARBA00022989"/>
    </source>
</evidence>
<dbReference type="Gene3D" id="3.30.450.20">
    <property type="entry name" value="PAS domain"/>
    <property type="match status" value="2"/>
</dbReference>
<evidence type="ECO:0000256" key="10">
    <source>
        <dbReference type="ARBA" id="ARBA00022777"/>
    </source>
</evidence>
<keyword evidence="10 23" id="KW-0418">Kinase</keyword>
<keyword evidence="11" id="KW-0067">ATP-binding</keyword>
<evidence type="ECO:0000259" key="22">
    <source>
        <dbReference type="PROSITE" id="PS50113"/>
    </source>
</evidence>
<comment type="subcellular location">
    <subcellularLocation>
        <location evidence="2">Membrane</location>
    </subcellularLocation>
</comment>
<evidence type="ECO:0000313" key="23">
    <source>
        <dbReference type="EMBL" id="RRK34707.1"/>
    </source>
</evidence>
<evidence type="ECO:0000256" key="11">
    <source>
        <dbReference type="ARBA" id="ARBA00022840"/>
    </source>
</evidence>
<dbReference type="InterPro" id="IPR035965">
    <property type="entry name" value="PAS-like_dom_sf"/>
</dbReference>
<keyword evidence="18" id="KW-0175">Coiled coil</keyword>
<evidence type="ECO:0000256" key="5">
    <source>
        <dbReference type="ARBA" id="ARBA00018672"/>
    </source>
</evidence>
<dbReference type="CDD" id="cd00082">
    <property type="entry name" value="HisKA"/>
    <property type="match status" value="1"/>
</dbReference>
<evidence type="ECO:0000256" key="6">
    <source>
        <dbReference type="ARBA" id="ARBA00022553"/>
    </source>
</evidence>
<reference evidence="23" key="1">
    <citation type="submission" date="2018-10" db="EMBL/GenBank/DDBJ databases">
        <title>Schaedlerella arabinophila gen. nov. sp. nov., isolated from the mouse intestinal tract and comparative analysis with the genome of the closely related altered Schaedler flora strain ASF502.</title>
        <authorList>
            <person name="Miyake S."/>
            <person name="Soh M."/>
            <person name="Seedorf H."/>
        </authorList>
    </citation>
    <scope>NUCLEOTIDE SEQUENCE [LARGE SCALE GENOMIC DNA]</scope>
    <source>
        <strain evidence="23">DSM 106076</strain>
    </source>
</reference>
<feature type="domain" description="Response regulatory" evidence="21">
    <location>
        <begin position="754"/>
        <end position="874"/>
    </location>
</feature>
<dbReference type="EMBL" id="RHJS01000002">
    <property type="protein sequence ID" value="RRK34707.1"/>
    <property type="molecule type" value="Genomic_DNA"/>
</dbReference>
<evidence type="ECO:0000256" key="13">
    <source>
        <dbReference type="ARBA" id="ARBA00023012"/>
    </source>
</evidence>
<feature type="coiled-coil region" evidence="18">
    <location>
        <begin position="333"/>
        <end position="363"/>
    </location>
</feature>
<keyword evidence="13" id="KW-0902">Two-component regulatory system</keyword>
<evidence type="ECO:0000256" key="16">
    <source>
        <dbReference type="ARBA" id="ARBA00074306"/>
    </source>
</evidence>
<feature type="domain" description="Histidine kinase" evidence="20">
    <location>
        <begin position="513"/>
        <end position="737"/>
    </location>
</feature>
<dbReference type="CDD" id="cd00130">
    <property type="entry name" value="PAS"/>
    <property type="match status" value="1"/>
</dbReference>
<dbReference type="InterPro" id="IPR000014">
    <property type="entry name" value="PAS"/>
</dbReference>
<dbReference type="PROSITE" id="PS50110">
    <property type="entry name" value="RESPONSE_REGULATORY"/>
    <property type="match status" value="2"/>
</dbReference>
<evidence type="ECO:0000256" key="17">
    <source>
        <dbReference type="PROSITE-ProRule" id="PRU00169"/>
    </source>
</evidence>
<dbReference type="InterPro" id="IPR001789">
    <property type="entry name" value="Sig_transdc_resp-reg_receiver"/>
</dbReference>
<dbReference type="InterPro" id="IPR004358">
    <property type="entry name" value="Sig_transdc_His_kin-like_C"/>
</dbReference>
<dbReference type="SUPFAM" id="SSF47384">
    <property type="entry name" value="Homodimeric domain of signal transducing histidine kinase"/>
    <property type="match status" value="1"/>
</dbReference>
<dbReference type="InterPro" id="IPR005467">
    <property type="entry name" value="His_kinase_dom"/>
</dbReference>
<dbReference type="PANTHER" id="PTHR45339:SF1">
    <property type="entry name" value="HYBRID SIGNAL TRANSDUCTION HISTIDINE KINASE J"/>
    <property type="match status" value="1"/>
</dbReference>
<dbReference type="SMART" id="SM00086">
    <property type="entry name" value="PAC"/>
    <property type="match status" value="1"/>
</dbReference>